<sequence length="74" mass="8107">MLLEHDKQYSHSGGPIIFTINVGVGSAELYIKKEANQGWVKCSDAVFTDNDVKSISMDICLFKWKLTGDATVAA</sequence>
<dbReference type="Proteomes" id="UP001161389">
    <property type="component" value="Unassembled WGS sequence"/>
</dbReference>
<dbReference type="EMBL" id="BSNM01000014">
    <property type="protein sequence ID" value="GLQ31651.1"/>
    <property type="molecule type" value="Genomic_DNA"/>
</dbReference>
<organism evidence="1 2">
    <name type="scientific">Litoribrevibacter albus</name>
    <dbReference type="NCBI Taxonomy" id="1473156"/>
    <lineage>
        <taxon>Bacteria</taxon>
        <taxon>Pseudomonadati</taxon>
        <taxon>Pseudomonadota</taxon>
        <taxon>Gammaproteobacteria</taxon>
        <taxon>Oceanospirillales</taxon>
        <taxon>Oceanospirillaceae</taxon>
        <taxon>Litoribrevibacter</taxon>
    </lineage>
</organism>
<name>A0AA37SAN1_9GAMM</name>
<accession>A0AA37SAN1</accession>
<gene>
    <name evidence="1" type="ORF">GCM10007876_21300</name>
</gene>
<protein>
    <submittedName>
        <fullName evidence="1">Uncharacterized protein</fullName>
    </submittedName>
</protein>
<proteinExistence type="predicted"/>
<dbReference type="RefSeq" id="WP_284381337.1">
    <property type="nucleotide sequence ID" value="NZ_BSNM01000014.1"/>
</dbReference>
<evidence type="ECO:0000313" key="1">
    <source>
        <dbReference type="EMBL" id="GLQ31651.1"/>
    </source>
</evidence>
<comment type="caution">
    <text evidence="1">The sequence shown here is derived from an EMBL/GenBank/DDBJ whole genome shotgun (WGS) entry which is preliminary data.</text>
</comment>
<keyword evidence="2" id="KW-1185">Reference proteome</keyword>
<evidence type="ECO:0000313" key="2">
    <source>
        <dbReference type="Proteomes" id="UP001161389"/>
    </source>
</evidence>
<dbReference type="AlphaFoldDB" id="A0AA37SAN1"/>
<reference evidence="1" key="2">
    <citation type="submission" date="2023-01" db="EMBL/GenBank/DDBJ databases">
        <title>Draft genome sequence of Litoribrevibacter albus strain NBRC 110071.</title>
        <authorList>
            <person name="Sun Q."/>
            <person name="Mori K."/>
        </authorList>
    </citation>
    <scope>NUCLEOTIDE SEQUENCE</scope>
    <source>
        <strain evidence="1">NBRC 110071</strain>
    </source>
</reference>
<reference evidence="1" key="1">
    <citation type="journal article" date="2014" name="Int. J. Syst. Evol. Microbiol.">
        <title>Complete genome sequence of Corynebacterium casei LMG S-19264T (=DSM 44701T), isolated from a smear-ripened cheese.</title>
        <authorList>
            <consortium name="US DOE Joint Genome Institute (JGI-PGF)"/>
            <person name="Walter F."/>
            <person name="Albersmeier A."/>
            <person name="Kalinowski J."/>
            <person name="Ruckert C."/>
        </authorList>
    </citation>
    <scope>NUCLEOTIDE SEQUENCE</scope>
    <source>
        <strain evidence="1">NBRC 110071</strain>
    </source>
</reference>